<organism evidence="1 2">
    <name type="scientific">Vanrija pseudolonga</name>
    <dbReference type="NCBI Taxonomy" id="143232"/>
    <lineage>
        <taxon>Eukaryota</taxon>
        <taxon>Fungi</taxon>
        <taxon>Dikarya</taxon>
        <taxon>Basidiomycota</taxon>
        <taxon>Agaricomycotina</taxon>
        <taxon>Tremellomycetes</taxon>
        <taxon>Trichosporonales</taxon>
        <taxon>Trichosporonaceae</taxon>
        <taxon>Vanrija</taxon>
    </lineage>
</organism>
<evidence type="ECO:0000313" key="1">
    <source>
        <dbReference type="EMBL" id="WOO83097.1"/>
    </source>
</evidence>
<dbReference type="RefSeq" id="XP_062629129.1">
    <property type="nucleotide sequence ID" value="XM_062773145.1"/>
</dbReference>
<protein>
    <recommendedName>
        <fullName evidence="3">BTB domain-containing protein</fullName>
    </recommendedName>
</protein>
<dbReference type="EMBL" id="CP086717">
    <property type="protein sequence ID" value="WOO83097.1"/>
    <property type="molecule type" value="Genomic_DNA"/>
</dbReference>
<gene>
    <name evidence="1" type="ORF">LOC62_04G006578</name>
</gene>
<name>A0AAF1BJT4_9TREE</name>
<reference evidence="1" key="1">
    <citation type="submission" date="2023-10" db="EMBL/GenBank/DDBJ databases">
        <authorList>
            <person name="Noh H."/>
        </authorList>
    </citation>
    <scope>NUCLEOTIDE SEQUENCE</scope>
    <source>
        <strain evidence="1">DUCC4014</strain>
    </source>
</reference>
<evidence type="ECO:0008006" key="3">
    <source>
        <dbReference type="Google" id="ProtNLM"/>
    </source>
</evidence>
<keyword evidence="2" id="KW-1185">Reference proteome</keyword>
<sequence length="137" mass="15382">MSATTTPTSTTTELKFHPDFTPPVNSIILQANDDTCFWFDFDMLKSCSSFFRDLGEMPLHTSAEEDNAKDKVIPLPTATGDGLALALNLVRGHKQPFQRSPIPWPSSDTIDNLVEICRAYDMPMLRAAGCRFKWVDR</sequence>
<dbReference type="Proteomes" id="UP000827549">
    <property type="component" value="Chromosome 4"/>
</dbReference>
<evidence type="ECO:0000313" key="2">
    <source>
        <dbReference type="Proteomes" id="UP000827549"/>
    </source>
</evidence>
<dbReference type="AlphaFoldDB" id="A0AAF1BJT4"/>
<proteinExistence type="predicted"/>
<dbReference type="GeneID" id="87809800"/>
<accession>A0AAF1BJT4</accession>